<proteinExistence type="predicted"/>
<keyword evidence="3" id="KW-1185">Reference proteome</keyword>
<reference evidence="2" key="1">
    <citation type="journal article" date="2014" name="Int. J. Syst. Evol. Microbiol.">
        <title>Complete genome sequence of Corynebacterium casei LMG S-19264T (=DSM 44701T), isolated from a smear-ripened cheese.</title>
        <authorList>
            <consortium name="US DOE Joint Genome Institute (JGI-PGF)"/>
            <person name="Walter F."/>
            <person name="Albersmeier A."/>
            <person name="Kalinowski J."/>
            <person name="Ruckert C."/>
        </authorList>
    </citation>
    <scope>NUCLEOTIDE SEQUENCE</scope>
    <source>
        <strain evidence="2">CGMCC 4.7110</strain>
    </source>
</reference>
<gene>
    <name evidence="2" type="ORF">GCM10011578_014380</name>
</gene>
<feature type="region of interest" description="Disordered" evidence="1">
    <location>
        <begin position="49"/>
        <end position="74"/>
    </location>
</feature>
<dbReference type="EMBL" id="BMML01000002">
    <property type="protein sequence ID" value="GGM95111.1"/>
    <property type="molecule type" value="Genomic_DNA"/>
</dbReference>
<dbReference type="AlphaFoldDB" id="A0A917UJX9"/>
<feature type="compositionally biased region" description="Basic and acidic residues" evidence="1">
    <location>
        <begin position="49"/>
        <end position="59"/>
    </location>
</feature>
<feature type="compositionally biased region" description="Low complexity" evidence="1">
    <location>
        <begin position="65"/>
        <end position="74"/>
    </location>
</feature>
<evidence type="ECO:0000313" key="2">
    <source>
        <dbReference type="EMBL" id="GGM95111.1"/>
    </source>
</evidence>
<comment type="caution">
    <text evidence="2">The sequence shown here is derived from an EMBL/GenBank/DDBJ whole genome shotgun (WGS) entry which is preliminary data.</text>
</comment>
<protein>
    <submittedName>
        <fullName evidence="2">Uncharacterized protein</fullName>
    </submittedName>
</protein>
<dbReference type="Proteomes" id="UP000653411">
    <property type="component" value="Unassembled WGS sequence"/>
</dbReference>
<name>A0A917UJX9_9ACTN</name>
<evidence type="ECO:0000256" key="1">
    <source>
        <dbReference type="SAM" id="MobiDB-lite"/>
    </source>
</evidence>
<reference evidence="2" key="2">
    <citation type="submission" date="2020-09" db="EMBL/GenBank/DDBJ databases">
        <authorList>
            <person name="Sun Q."/>
            <person name="Zhou Y."/>
        </authorList>
    </citation>
    <scope>NUCLEOTIDE SEQUENCE</scope>
    <source>
        <strain evidence="2">CGMCC 4.7110</strain>
    </source>
</reference>
<evidence type="ECO:0000313" key="3">
    <source>
        <dbReference type="Proteomes" id="UP000653411"/>
    </source>
</evidence>
<accession>A0A917UJX9</accession>
<sequence length="74" mass="7682">MGGGVGGVEGGRAQAERGECLLTGSAGRRDGSVGGHKLSFVFGISDKVRGSGQRKDLVVRRPRRGQGTPRPAYD</sequence>
<organism evidence="2 3">
    <name type="scientific">Streptomyces fuscichromogenes</name>
    <dbReference type="NCBI Taxonomy" id="1324013"/>
    <lineage>
        <taxon>Bacteria</taxon>
        <taxon>Bacillati</taxon>
        <taxon>Actinomycetota</taxon>
        <taxon>Actinomycetes</taxon>
        <taxon>Kitasatosporales</taxon>
        <taxon>Streptomycetaceae</taxon>
        <taxon>Streptomyces</taxon>
    </lineage>
</organism>